<feature type="region of interest" description="Disordered" evidence="1">
    <location>
        <begin position="1"/>
        <end position="65"/>
    </location>
</feature>
<dbReference type="EMBL" id="JBFDAA010000020">
    <property type="protein sequence ID" value="KAL1115126.1"/>
    <property type="molecule type" value="Genomic_DNA"/>
</dbReference>
<evidence type="ECO:0000313" key="3">
    <source>
        <dbReference type="Proteomes" id="UP001558652"/>
    </source>
</evidence>
<name>A0ABD0XV21_9HEMI</name>
<feature type="compositionally biased region" description="Basic and acidic residues" evidence="1">
    <location>
        <begin position="1"/>
        <end position="14"/>
    </location>
</feature>
<feature type="region of interest" description="Disordered" evidence="1">
    <location>
        <begin position="484"/>
        <end position="538"/>
    </location>
</feature>
<protein>
    <submittedName>
        <fullName evidence="2">Uncharacterized protein</fullName>
    </submittedName>
</protein>
<proteinExistence type="predicted"/>
<dbReference type="AlphaFoldDB" id="A0ABD0XV21"/>
<feature type="region of interest" description="Disordered" evidence="1">
    <location>
        <begin position="190"/>
        <end position="264"/>
    </location>
</feature>
<keyword evidence="3" id="KW-1185">Reference proteome</keyword>
<organism evidence="2 3">
    <name type="scientific">Ranatra chinensis</name>
    <dbReference type="NCBI Taxonomy" id="642074"/>
    <lineage>
        <taxon>Eukaryota</taxon>
        <taxon>Metazoa</taxon>
        <taxon>Ecdysozoa</taxon>
        <taxon>Arthropoda</taxon>
        <taxon>Hexapoda</taxon>
        <taxon>Insecta</taxon>
        <taxon>Pterygota</taxon>
        <taxon>Neoptera</taxon>
        <taxon>Paraneoptera</taxon>
        <taxon>Hemiptera</taxon>
        <taxon>Heteroptera</taxon>
        <taxon>Panheteroptera</taxon>
        <taxon>Nepomorpha</taxon>
        <taxon>Nepidae</taxon>
        <taxon>Ranatrinae</taxon>
        <taxon>Ranatra</taxon>
    </lineage>
</organism>
<gene>
    <name evidence="2" type="ORF">AAG570_007157</name>
</gene>
<accession>A0ABD0XV21</accession>
<reference evidence="2 3" key="1">
    <citation type="submission" date="2024-07" db="EMBL/GenBank/DDBJ databases">
        <title>Chromosome-level genome assembly of the water stick insect Ranatra chinensis (Heteroptera: Nepidae).</title>
        <authorList>
            <person name="Liu X."/>
        </authorList>
    </citation>
    <scope>NUCLEOTIDE SEQUENCE [LARGE SCALE GENOMIC DNA]</scope>
    <source>
        <strain evidence="2">Cailab_2021Rc</strain>
        <tissue evidence="2">Muscle</tissue>
    </source>
</reference>
<dbReference type="Proteomes" id="UP001558652">
    <property type="component" value="Unassembled WGS sequence"/>
</dbReference>
<feature type="compositionally biased region" description="Polar residues" evidence="1">
    <location>
        <begin position="234"/>
        <end position="259"/>
    </location>
</feature>
<evidence type="ECO:0000256" key="1">
    <source>
        <dbReference type="SAM" id="MobiDB-lite"/>
    </source>
</evidence>
<feature type="compositionally biased region" description="Polar residues" evidence="1">
    <location>
        <begin position="522"/>
        <end position="532"/>
    </location>
</feature>
<comment type="caution">
    <text evidence="2">The sequence shown here is derived from an EMBL/GenBank/DDBJ whole genome shotgun (WGS) entry which is preliminary data.</text>
</comment>
<feature type="compositionally biased region" description="Basic and acidic residues" evidence="1">
    <location>
        <begin position="494"/>
        <end position="507"/>
    </location>
</feature>
<sequence length="538" mass="59548">MGNETSSRRNKDDGQAAITRKWWRWSNSRTPKRSTAVADHQDGDVSETADDGCHPKGMVPSGDSCGRTIGVSDKFYARQGVPAFGTNADGRHEDESEKFEAATRRLLLSPSKYRWSGSHDQCCGEDMEGRRGVDVHEALLDVLGPEDDMTLPRRGILGSRPGSFEDAVQKIERSRARIVSILNGEDLEDVPEEAPALGSSLFRSRRREDSRTRKRRTPGTSTNRQEETKDNELQDNGTGRGETSTVGQEAAGSGTSSIFQCPPLPPSTTPKGRLFFGPDPPSLSAITWCQVALAQAPVLEETLASRLLRKYIYIEDDIRKWDVPILRRLVVLVSALIAVNSVSVSVCDYYAEGPGLDSLRDSIDRGRQHVFCRGMFAGRTYTVMTLSVREGDDPADRSAAGGGNAWRRYEYLGATSRVERVQVGTARITDGASTLEAFRFRKHLASLGKTSAQERVARWLEEIPEPPYPTVRLMDALSPRMRTTGALPPAWHQEPLEREPAEDRFWSEVESSGGRADMSDWDMTSPSVSSVATRKRNN</sequence>
<evidence type="ECO:0000313" key="2">
    <source>
        <dbReference type="EMBL" id="KAL1115126.1"/>
    </source>
</evidence>